<keyword evidence="3" id="KW-1185">Reference proteome</keyword>
<proteinExistence type="predicted"/>
<feature type="compositionally biased region" description="Basic and acidic residues" evidence="1">
    <location>
        <begin position="200"/>
        <end position="218"/>
    </location>
</feature>
<protein>
    <submittedName>
        <fullName evidence="2">Uncharacterized protein</fullName>
    </submittedName>
</protein>
<sequence>MFEIPTAKRVRRDDLQSPASSPRSTPDPELEDLLRSRIQNEYAFETAGNDVAMEDDAVAAAGSDGDETELRLFAAPISSAPQTQKIRISSPEVETGEPGFLRKRPQSYYFADEVTSDREIELEAAAVDGEAVLQMSKIPWLGCALPWKVQKISPAGLRKEVLVGHPPQLFTVEEKAQKRRRKGKKSRIAIRTKIQAAKNKQSEKARLAQEKEEAEREKRTRKNREKKVKKKEREKAKKLAEGGGESIAPPAADGVDEEE</sequence>
<organism evidence="2 3">
    <name type="scientific">Corynespora cassiicola Philippines</name>
    <dbReference type="NCBI Taxonomy" id="1448308"/>
    <lineage>
        <taxon>Eukaryota</taxon>
        <taxon>Fungi</taxon>
        <taxon>Dikarya</taxon>
        <taxon>Ascomycota</taxon>
        <taxon>Pezizomycotina</taxon>
        <taxon>Dothideomycetes</taxon>
        <taxon>Pleosporomycetidae</taxon>
        <taxon>Pleosporales</taxon>
        <taxon>Corynesporascaceae</taxon>
        <taxon>Corynespora</taxon>
    </lineage>
</organism>
<evidence type="ECO:0000313" key="2">
    <source>
        <dbReference type="EMBL" id="PSN60207.1"/>
    </source>
</evidence>
<accession>A0A2T2N428</accession>
<dbReference type="EMBL" id="KZ678150">
    <property type="protein sequence ID" value="PSN60207.1"/>
    <property type="molecule type" value="Genomic_DNA"/>
</dbReference>
<feature type="compositionally biased region" description="Basic residues" evidence="1">
    <location>
        <begin position="177"/>
        <end position="190"/>
    </location>
</feature>
<dbReference type="Proteomes" id="UP000240883">
    <property type="component" value="Unassembled WGS sequence"/>
</dbReference>
<dbReference type="InterPro" id="IPR018555">
    <property type="entry name" value="C630.06c-like"/>
</dbReference>
<feature type="compositionally biased region" description="Basic and acidic residues" evidence="1">
    <location>
        <begin position="231"/>
        <end position="240"/>
    </location>
</feature>
<feature type="region of interest" description="Disordered" evidence="1">
    <location>
        <begin position="1"/>
        <end position="32"/>
    </location>
</feature>
<name>A0A2T2N428_CORCC</name>
<evidence type="ECO:0000256" key="1">
    <source>
        <dbReference type="SAM" id="MobiDB-lite"/>
    </source>
</evidence>
<feature type="region of interest" description="Disordered" evidence="1">
    <location>
        <begin position="174"/>
        <end position="259"/>
    </location>
</feature>
<dbReference type="OrthoDB" id="5425061at2759"/>
<reference evidence="2 3" key="1">
    <citation type="journal article" date="2018" name="Front. Microbiol.">
        <title>Genome-Wide Analysis of Corynespora cassiicola Leaf Fall Disease Putative Effectors.</title>
        <authorList>
            <person name="Lopez D."/>
            <person name="Ribeiro S."/>
            <person name="Label P."/>
            <person name="Fumanal B."/>
            <person name="Venisse J.S."/>
            <person name="Kohler A."/>
            <person name="de Oliveira R.R."/>
            <person name="Labutti K."/>
            <person name="Lipzen A."/>
            <person name="Lail K."/>
            <person name="Bauer D."/>
            <person name="Ohm R.A."/>
            <person name="Barry K.W."/>
            <person name="Spatafora J."/>
            <person name="Grigoriev I.V."/>
            <person name="Martin F.M."/>
            <person name="Pujade-Renaud V."/>
        </authorList>
    </citation>
    <scope>NUCLEOTIDE SEQUENCE [LARGE SCALE GENOMIC DNA]</scope>
    <source>
        <strain evidence="2 3">Philippines</strain>
    </source>
</reference>
<feature type="compositionally biased region" description="Basic residues" evidence="1">
    <location>
        <begin position="219"/>
        <end position="230"/>
    </location>
</feature>
<gene>
    <name evidence="2" type="ORF">BS50DRAFT_211473</name>
</gene>
<dbReference type="Pfam" id="PF09428">
    <property type="entry name" value="DUF2011"/>
    <property type="match status" value="1"/>
</dbReference>
<dbReference type="STRING" id="1448308.A0A2T2N428"/>
<evidence type="ECO:0000313" key="3">
    <source>
        <dbReference type="Proteomes" id="UP000240883"/>
    </source>
</evidence>
<dbReference type="AlphaFoldDB" id="A0A2T2N428"/>